<sequence length="225" mass="25627">MRHLILTIGIAFLLTFTFTVFTPVITIAADPNKLVWHNLEITIKNKMQTDKPEERPVSLETYQQHSKSGKVITTQETQKVFGSPLYRPSTFRLPLVSSNGLYQQFFTIQNGKIGPSKPVLSHWDIFHKANEWVVVRQDVDQYTTDLLNRKETHRDEYPGYMKVMQIPGSDNFTLITPLGNGIMNLSMQILNPQGKVIRLQVIGNLTEKDMILLAAAYKPVSSQPK</sequence>
<evidence type="ECO:0000313" key="1">
    <source>
        <dbReference type="EMBL" id="SFK75617.1"/>
    </source>
</evidence>
<accession>A0A1I4C5F6</accession>
<protein>
    <submittedName>
        <fullName evidence="1">Uncharacterized protein</fullName>
    </submittedName>
</protein>
<dbReference type="Proteomes" id="UP000198915">
    <property type="component" value="Unassembled WGS sequence"/>
</dbReference>
<reference evidence="2" key="1">
    <citation type="submission" date="2016-10" db="EMBL/GenBank/DDBJ databases">
        <authorList>
            <person name="Varghese N."/>
            <person name="Submissions S."/>
        </authorList>
    </citation>
    <scope>NUCLEOTIDE SEQUENCE [LARGE SCALE GENOMIC DNA]</scope>
    <source>
        <strain evidence="2">OK042</strain>
    </source>
</reference>
<dbReference type="EMBL" id="FORT01000019">
    <property type="protein sequence ID" value="SFK75617.1"/>
    <property type="molecule type" value="Genomic_DNA"/>
</dbReference>
<name>A0A1I4C5F6_9BACL</name>
<keyword evidence="2" id="KW-1185">Reference proteome</keyword>
<dbReference type="RefSeq" id="WP_092275216.1">
    <property type="nucleotide sequence ID" value="NZ_BJOE01000103.1"/>
</dbReference>
<evidence type="ECO:0000313" key="2">
    <source>
        <dbReference type="Proteomes" id="UP000198915"/>
    </source>
</evidence>
<dbReference type="STRING" id="1884381.SAMN05518846_11950"/>
<gene>
    <name evidence="1" type="ORF">SAMN05518846_11950</name>
</gene>
<organism evidence="1 2">
    <name type="scientific">Brevibacillus centrosporus</name>
    <dbReference type="NCBI Taxonomy" id="54910"/>
    <lineage>
        <taxon>Bacteria</taxon>
        <taxon>Bacillati</taxon>
        <taxon>Bacillota</taxon>
        <taxon>Bacilli</taxon>
        <taxon>Bacillales</taxon>
        <taxon>Paenibacillaceae</taxon>
        <taxon>Brevibacillus</taxon>
    </lineage>
</organism>
<proteinExistence type="predicted"/>
<dbReference type="AlphaFoldDB" id="A0A1I4C5F6"/>